<sequence length="811" mass="86534">MSIVFNEILRSWRASLRRPGFLLLATTVLALGIGSSTAVFALIRGTLMQPLPYPQAQRLAAVGMILANGMASTSPQMYQHLQGMQGVASMGIGTSLAPSNVFVEGHPVQVPTMLADRHLLPTLGVTPFLGRTFTADEDRPHGAPAVMLSYTFWQRYYGADRGVIGQQLSIEGAPHTVIGVLPQGFDLFGKTSLVLPTAFSTNSRDNGTNFLTVVRLKPGVSLASVSAQVEARVRPLYEQSDMSAQARAWYSRRQFRAISLHDNQHAGQRGVLLLFMASALLVLLIALVNLGNLMLLRALARGHDGAVRRALGASAWRQALPALADAVLVGLLASLLGVLMADFGLRLLRHVVSTDVVDLSAAVLDTGTLTLAFLAGVAAALIAAGLGVWRSGRLGDVDRLREGGRNGIGRGDQRLGRLLVVTQVTLATVLLVAACVFLHTLYDAARTQLGFSDRGILTFELAPVKATYPDAQSVQHLSQQVLDRLRMQPGVRAAVVTTNLPVGQQFNIGTVHRPGGERFGSTQFRAISPGFFATFDIAVRKGRAFNAQDIRGGEPVAIINRVLADREYGGKALGKLIDMDVDKGVVEARIVGVVDSTSQYGPLGSQPPILYVPLAQAPDTLINAFRYFEPMRFALRVQGEPMHDRDMVRRVVASVAPTQPIAHLRTLRSIVDAQTADVRMNLLLIGVFAVLALALASAGLYAVMAVSVAAREQEIGVRMALGARPSTLLAWVLRGGLLQVGAGLVLGFAVTLGVARPLRSVMLELLGRSGVLDPAAMIVVAVLLVLASLAACLIPALRAARTPPMHALRGE</sequence>
<feature type="transmembrane region" description="Helical" evidence="7">
    <location>
        <begin position="271"/>
        <end position="299"/>
    </location>
</feature>
<keyword evidence="3 7" id="KW-0812">Transmembrane</keyword>
<evidence type="ECO:0000313" key="10">
    <source>
        <dbReference type="EMBL" id="NKZ39460.1"/>
    </source>
</evidence>
<organism evidence="10 11">
    <name type="scientific">Oleiagrimonas citrea</name>
    <dbReference type="NCBI Taxonomy" id="1665687"/>
    <lineage>
        <taxon>Bacteria</taxon>
        <taxon>Pseudomonadati</taxon>
        <taxon>Pseudomonadota</taxon>
        <taxon>Gammaproteobacteria</taxon>
        <taxon>Lysobacterales</taxon>
        <taxon>Rhodanobacteraceae</taxon>
        <taxon>Oleiagrimonas</taxon>
    </lineage>
</organism>
<feature type="domain" description="MacB-like periplasmic core" evidence="9">
    <location>
        <begin position="23"/>
        <end position="231"/>
    </location>
</feature>
<dbReference type="AlphaFoldDB" id="A0A846ZPF3"/>
<reference evidence="10 11" key="1">
    <citation type="journal article" date="2017" name="Int. J. Syst. Evol. Microbiol.">
        <title>Oleiagrimonas citrea sp. nov., a marine bacterium isolated from tidal flat sediment and emended description of the genus Oleiagrimonas Fang et al. 2015 and Oleiagrimonas soli.</title>
        <authorList>
            <person name="Yang S.H."/>
            <person name="Seo H.S."/>
            <person name="Seong C.N."/>
            <person name="Kwon K.K."/>
        </authorList>
    </citation>
    <scope>NUCLEOTIDE SEQUENCE [LARGE SCALE GENOMIC DNA]</scope>
    <source>
        <strain evidence="10 11">MEBiC09124</strain>
    </source>
</reference>
<evidence type="ECO:0000256" key="7">
    <source>
        <dbReference type="SAM" id="Phobius"/>
    </source>
</evidence>
<dbReference type="Pfam" id="PF12704">
    <property type="entry name" value="MacB_PCD"/>
    <property type="match status" value="2"/>
</dbReference>
<evidence type="ECO:0000313" key="11">
    <source>
        <dbReference type="Proteomes" id="UP000541636"/>
    </source>
</evidence>
<accession>A0A846ZPF3</accession>
<comment type="caution">
    <text evidence="10">The sequence shown here is derived from an EMBL/GenBank/DDBJ whole genome shotgun (WGS) entry which is preliminary data.</text>
</comment>
<dbReference type="Pfam" id="PF02687">
    <property type="entry name" value="FtsX"/>
    <property type="match status" value="2"/>
</dbReference>
<dbReference type="GO" id="GO:0005886">
    <property type="term" value="C:plasma membrane"/>
    <property type="evidence" value="ECO:0007669"/>
    <property type="project" value="UniProtKB-SubCell"/>
</dbReference>
<evidence type="ECO:0000256" key="3">
    <source>
        <dbReference type="ARBA" id="ARBA00022692"/>
    </source>
</evidence>
<comment type="subcellular location">
    <subcellularLocation>
        <location evidence="1">Cell membrane</location>
        <topology evidence="1">Multi-pass membrane protein</topology>
    </subcellularLocation>
</comment>
<evidence type="ECO:0000256" key="1">
    <source>
        <dbReference type="ARBA" id="ARBA00004651"/>
    </source>
</evidence>
<keyword evidence="5 7" id="KW-0472">Membrane</keyword>
<feature type="transmembrane region" description="Helical" evidence="7">
    <location>
        <begin position="418"/>
        <end position="442"/>
    </location>
</feature>
<feature type="transmembrane region" description="Helical" evidence="7">
    <location>
        <begin position="320"/>
        <end position="341"/>
    </location>
</feature>
<feature type="transmembrane region" description="Helical" evidence="7">
    <location>
        <begin position="682"/>
        <end position="710"/>
    </location>
</feature>
<gene>
    <name evidence="10" type="ORF">HF690_10925</name>
</gene>
<name>A0A846ZPF3_9GAMM</name>
<dbReference type="Proteomes" id="UP000541636">
    <property type="component" value="Unassembled WGS sequence"/>
</dbReference>
<dbReference type="PANTHER" id="PTHR30572">
    <property type="entry name" value="MEMBRANE COMPONENT OF TRANSPORTER-RELATED"/>
    <property type="match status" value="1"/>
</dbReference>
<dbReference type="InterPro" id="IPR050250">
    <property type="entry name" value="Macrolide_Exporter_MacB"/>
</dbReference>
<dbReference type="PANTHER" id="PTHR30572:SF4">
    <property type="entry name" value="ABC TRANSPORTER PERMEASE YTRF"/>
    <property type="match status" value="1"/>
</dbReference>
<evidence type="ECO:0000259" key="9">
    <source>
        <dbReference type="Pfam" id="PF12704"/>
    </source>
</evidence>
<evidence type="ECO:0000256" key="6">
    <source>
        <dbReference type="ARBA" id="ARBA00038076"/>
    </source>
</evidence>
<keyword evidence="4 7" id="KW-1133">Transmembrane helix</keyword>
<evidence type="ECO:0000256" key="2">
    <source>
        <dbReference type="ARBA" id="ARBA00022475"/>
    </source>
</evidence>
<protein>
    <submittedName>
        <fullName evidence="10">FtsX-like permease family protein</fullName>
    </submittedName>
</protein>
<feature type="domain" description="MacB-like periplasmic core" evidence="9">
    <location>
        <begin position="426"/>
        <end position="621"/>
    </location>
</feature>
<evidence type="ECO:0000256" key="4">
    <source>
        <dbReference type="ARBA" id="ARBA00022989"/>
    </source>
</evidence>
<dbReference type="InterPro" id="IPR025857">
    <property type="entry name" value="MacB_PCD"/>
</dbReference>
<evidence type="ECO:0000256" key="5">
    <source>
        <dbReference type="ARBA" id="ARBA00023136"/>
    </source>
</evidence>
<evidence type="ECO:0000259" key="8">
    <source>
        <dbReference type="Pfam" id="PF02687"/>
    </source>
</evidence>
<proteinExistence type="inferred from homology"/>
<comment type="similarity">
    <text evidence="6">Belongs to the ABC-4 integral membrane protein family.</text>
</comment>
<feature type="transmembrane region" description="Helical" evidence="7">
    <location>
        <begin position="361"/>
        <end position="389"/>
    </location>
</feature>
<feature type="transmembrane region" description="Helical" evidence="7">
    <location>
        <begin position="775"/>
        <end position="797"/>
    </location>
</feature>
<dbReference type="GO" id="GO:0022857">
    <property type="term" value="F:transmembrane transporter activity"/>
    <property type="evidence" value="ECO:0007669"/>
    <property type="project" value="TreeGrafter"/>
</dbReference>
<feature type="transmembrane region" description="Helical" evidence="7">
    <location>
        <begin position="731"/>
        <end position="755"/>
    </location>
</feature>
<feature type="domain" description="ABC3 transporter permease C-terminal" evidence="8">
    <location>
        <begin position="278"/>
        <end position="392"/>
    </location>
</feature>
<feature type="domain" description="ABC3 transporter permease C-terminal" evidence="8">
    <location>
        <begin position="687"/>
        <end position="804"/>
    </location>
</feature>
<keyword evidence="11" id="KW-1185">Reference proteome</keyword>
<keyword evidence="2" id="KW-1003">Cell membrane</keyword>
<dbReference type="EMBL" id="JAAZQD010000004">
    <property type="protein sequence ID" value="NKZ39460.1"/>
    <property type="molecule type" value="Genomic_DNA"/>
</dbReference>
<dbReference type="InterPro" id="IPR003838">
    <property type="entry name" value="ABC3_permease_C"/>
</dbReference>
<dbReference type="RefSeq" id="WP_168609458.1">
    <property type="nucleotide sequence ID" value="NZ_JAAZQD010000004.1"/>
</dbReference>